<accession>A0A2N1MC79</accession>
<reference evidence="1 2" key="1">
    <citation type="submission" date="2016-04" db="EMBL/GenBank/DDBJ databases">
        <title>Genome analyses suggest a sexual origin of heterokaryosis in a supposedly ancient asexual fungus.</title>
        <authorList>
            <person name="Ropars J."/>
            <person name="Sedzielewska K."/>
            <person name="Noel J."/>
            <person name="Charron P."/>
            <person name="Farinelli L."/>
            <person name="Marton T."/>
            <person name="Kruger M."/>
            <person name="Pelin A."/>
            <person name="Brachmann A."/>
            <person name="Corradi N."/>
        </authorList>
    </citation>
    <scope>NUCLEOTIDE SEQUENCE [LARGE SCALE GENOMIC DNA]</scope>
    <source>
        <strain evidence="1 2">C2</strain>
    </source>
</reference>
<protein>
    <submittedName>
        <fullName evidence="1">Uncharacterized protein</fullName>
    </submittedName>
</protein>
<evidence type="ECO:0000313" key="2">
    <source>
        <dbReference type="Proteomes" id="UP000233469"/>
    </source>
</evidence>
<organism evidence="1 2">
    <name type="scientific">Rhizophagus irregularis</name>
    <dbReference type="NCBI Taxonomy" id="588596"/>
    <lineage>
        <taxon>Eukaryota</taxon>
        <taxon>Fungi</taxon>
        <taxon>Fungi incertae sedis</taxon>
        <taxon>Mucoromycota</taxon>
        <taxon>Glomeromycotina</taxon>
        <taxon>Glomeromycetes</taxon>
        <taxon>Glomerales</taxon>
        <taxon>Glomeraceae</taxon>
        <taxon>Rhizophagus</taxon>
    </lineage>
</organism>
<evidence type="ECO:0000313" key="1">
    <source>
        <dbReference type="EMBL" id="PKK59241.1"/>
    </source>
</evidence>
<dbReference type="AlphaFoldDB" id="A0A2N1MC79"/>
<gene>
    <name evidence="1" type="ORF">RhiirC2_719952</name>
</gene>
<comment type="caution">
    <text evidence="1">The sequence shown here is derived from an EMBL/GenBank/DDBJ whole genome shotgun (WGS) entry which is preliminary data.</text>
</comment>
<dbReference type="EMBL" id="LLXL01003145">
    <property type="protein sequence ID" value="PKK59241.1"/>
    <property type="molecule type" value="Genomic_DNA"/>
</dbReference>
<proteinExistence type="predicted"/>
<sequence>MKVLSTQTSPVVDLEKVSVEALSIKIPVRLPTLKLTEKVPNTEVFVVVETQTSKMKMPVESQALVSEVSEESQELASTSTSLIRKRKLNCVEIFSKEDIDESDHDDKTIMKEKLNSAQMLLFKKEKKLRDILLASYRRLQVIITYNIIIFTD</sequence>
<name>A0A2N1MC79_9GLOM</name>
<reference evidence="1 2" key="2">
    <citation type="submission" date="2017-10" db="EMBL/GenBank/DDBJ databases">
        <title>Extensive intraspecific genome diversity in a model arbuscular mycorrhizal fungus.</title>
        <authorList>
            <person name="Chen E.C.H."/>
            <person name="Morin E."/>
            <person name="Baudet D."/>
            <person name="Noel J."/>
            <person name="Ndikumana S."/>
            <person name="Charron P."/>
            <person name="St-Onge C."/>
            <person name="Giorgi J."/>
            <person name="Grigoriev I.V."/>
            <person name="Roux C."/>
            <person name="Martin F.M."/>
            <person name="Corradi N."/>
        </authorList>
    </citation>
    <scope>NUCLEOTIDE SEQUENCE [LARGE SCALE GENOMIC DNA]</scope>
    <source>
        <strain evidence="1 2">C2</strain>
    </source>
</reference>
<dbReference type="VEuPathDB" id="FungiDB:RhiirA1_480357"/>
<dbReference type="VEuPathDB" id="FungiDB:RhiirFUN_005704"/>
<dbReference type="Proteomes" id="UP000233469">
    <property type="component" value="Unassembled WGS sequence"/>
</dbReference>
<dbReference type="VEuPathDB" id="FungiDB:FUN_014707"/>